<comment type="catalytic activity">
    <reaction evidence="1">
        <text>ATP + ubiquitin + [E1 ubiquitin-activating enzyme]-L-cysteine = AMP + diphosphate + S-ubiquitinyl-[E1 ubiquitin-activating enzyme]-L-cysteine.</text>
        <dbReference type="EC" id="6.2.1.45"/>
    </reaction>
</comment>
<evidence type="ECO:0000256" key="2">
    <source>
        <dbReference type="ARBA" id="ARBA00004906"/>
    </source>
</evidence>
<dbReference type="InterPro" id="IPR018965">
    <property type="entry name" value="Ub-activating_enz_E1_C"/>
</dbReference>
<evidence type="ECO:0000256" key="4">
    <source>
        <dbReference type="ARBA" id="ARBA00011245"/>
    </source>
</evidence>
<dbReference type="Gene3D" id="3.10.290.60">
    <property type="entry name" value="Ubiquitin-activating enzyme E1, UFD domain"/>
    <property type="match status" value="1"/>
</dbReference>
<proteinExistence type="inferred from homology"/>
<evidence type="ECO:0000256" key="5">
    <source>
        <dbReference type="ARBA" id="ARBA00012990"/>
    </source>
</evidence>
<dbReference type="Proteomes" id="UP000240830">
    <property type="component" value="Unassembled WGS sequence"/>
</dbReference>
<evidence type="ECO:0000256" key="1">
    <source>
        <dbReference type="ARBA" id="ARBA00000488"/>
    </source>
</evidence>
<dbReference type="Pfam" id="PF09358">
    <property type="entry name" value="E1_UFD"/>
    <property type="match status" value="1"/>
</dbReference>
<dbReference type="PRINTS" id="PR01849">
    <property type="entry name" value="UBIQUITINACT"/>
</dbReference>
<dbReference type="CDD" id="cd01490">
    <property type="entry name" value="Ube1_repeat2"/>
    <property type="match status" value="1"/>
</dbReference>
<evidence type="ECO:0000256" key="3">
    <source>
        <dbReference type="ARBA" id="ARBA00005673"/>
    </source>
</evidence>
<dbReference type="PANTHER" id="PTHR10953">
    <property type="entry name" value="UBIQUITIN-ACTIVATING ENZYME E1"/>
    <property type="match status" value="1"/>
</dbReference>
<comment type="pathway">
    <text evidence="2">Protein modification; protein ubiquitination.</text>
</comment>
<dbReference type="GO" id="GO:0005737">
    <property type="term" value="C:cytoplasm"/>
    <property type="evidence" value="ECO:0007669"/>
    <property type="project" value="TreeGrafter"/>
</dbReference>
<evidence type="ECO:0000256" key="9">
    <source>
        <dbReference type="ARBA" id="ARBA00022840"/>
    </source>
</evidence>
<dbReference type="FunFam" id="2.40.30.180:FF:000001">
    <property type="entry name" value="ubiquitin-like modifier-activating enzyme 1"/>
    <property type="match status" value="1"/>
</dbReference>
<feature type="domain" description="Ubiquitin-activating enzyme E1 C-terminal" evidence="11">
    <location>
        <begin position="856"/>
        <end position="981"/>
    </location>
</feature>
<evidence type="ECO:0000256" key="6">
    <source>
        <dbReference type="ARBA" id="ARBA00022598"/>
    </source>
</evidence>
<dbReference type="GO" id="GO:0005524">
    <property type="term" value="F:ATP binding"/>
    <property type="evidence" value="ECO:0007669"/>
    <property type="project" value="UniProtKB-KW"/>
</dbReference>
<dbReference type="Pfam" id="PF10585">
    <property type="entry name" value="UBA_E1_SCCH"/>
    <property type="match status" value="1"/>
</dbReference>
<dbReference type="STRING" id="1246581.A0A2H9TK24"/>
<evidence type="ECO:0000259" key="11">
    <source>
        <dbReference type="SMART" id="SM00985"/>
    </source>
</evidence>
<dbReference type="Pfam" id="PF16190">
    <property type="entry name" value="E1_FCCH"/>
    <property type="match status" value="1"/>
</dbReference>
<keyword evidence="8" id="KW-0833">Ubl conjugation pathway</keyword>
<dbReference type="AlphaFoldDB" id="A0A2H9TK24"/>
<evidence type="ECO:0000256" key="8">
    <source>
        <dbReference type="ARBA" id="ARBA00022786"/>
    </source>
</evidence>
<dbReference type="GO" id="GO:0006511">
    <property type="term" value="P:ubiquitin-dependent protein catabolic process"/>
    <property type="evidence" value="ECO:0007669"/>
    <property type="project" value="TreeGrafter"/>
</dbReference>
<dbReference type="Pfam" id="PF00899">
    <property type="entry name" value="ThiF"/>
    <property type="match status" value="1"/>
</dbReference>
<dbReference type="SMART" id="SM00985">
    <property type="entry name" value="UBA_e1_C"/>
    <property type="match status" value="1"/>
</dbReference>
<comment type="caution">
    <text evidence="12">The sequence shown here is derived from an EMBL/GenBank/DDBJ whole genome shotgun (WGS) entry which is preliminary data.</text>
</comment>
<accession>A0A2H9TK24</accession>
<keyword evidence="7" id="KW-0547">Nucleotide-binding</keyword>
<dbReference type="InterPro" id="IPR018075">
    <property type="entry name" value="UBQ-activ_enz_E1"/>
</dbReference>
<dbReference type="SUPFAM" id="SSF69572">
    <property type="entry name" value="Activating enzymes of the ubiquitin-like proteins"/>
    <property type="match status" value="2"/>
</dbReference>
<dbReference type="InterPro" id="IPR035985">
    <property type="entry name" value="Ubiquitin-activating_enz"/>
</dbReference>
<dbReference type="EC" id="6.2.1.45" evidence="5"/>
<dbReference type="PANTHER" id="PTHR10953:SF4">
    <property type="entry name" value="UBIQUITIN-ACTIVATING ENZYME E1 C-TERMINAL DOMAIN-CONTAINING PROTEIN"/>
    <property type="match status" value="1"/>
</dbReference>
<dbReference type="InterPro" id="IPR042063">
    <property type="entry name" value="Ubi_acti_E1_SCCH"/>
</dbReference>
<dbReference type="InterPro" id="IPR032418">
    <property type="entry name" value="E1_FCCH"/>
</dbReference>
<protein>
    <recommendedName>
        <fullName evidence="10">Ubiquitin-activating enzyme E1 1</fullName>
        <ecNumber evidence="5">6.2.1.45</ecNumber>
    </recommendedName>
</protein>
<evidence type="ECO:0000256" key="7">
    <source>
        <dbReference type="ARBA" id="ARBA00022741"/>
    </source>
</evidence>
<reference evidence="12 13" key="1">
    <citation type="submission" date="2016-10" db="EMBL/GenBank/DDBJ databases">
        <title>The genome of Paramicrosporidium saccamoebae is the missing link in understanding Cryptomycota and Microsporidia evolution.</title>
        <authorList>
            <person name="Quandt C.A."/>
            <person name="Beaudet D."/>
            <person name="Corsaro D."/>
            <person name="Michel R."/>
            <person name="Corradi N."/>
            <person name="James T."/>
        </authorList>
    </citation>
    <scope>NUCLEOTIDE SEQUENCE [LARGE SCALE GENOMIC DNA]</scope>
    <source>
        <strain evidence="12 13">KSL3</strain>
    </source>
</reference>
<dbReference type="InterPro" id="IPR038252">
    <property type="entry name" value="UBA_E1_C_sf"/>
</dbReference>
<evidence type="ECO:0000313" key="12">
    <source>
        <dbReference type="EMBL" id="PJF18086.1"/>
    </source>
</evidence>
<dbReference type="InterPro" id="IPR042302">
    <property type="entry name" value="E1_FCCH_sf"/>
</dbReference>
<organism evidence="12 13">
    <name type="scientific">Paramicrosporidium saccamoebae</name>
    <dbReference type="NCBI Taxonomy" id="1246581"/>
    <lineage>
        <taxon>Eukaryota</taxon>
        <taxon>Fungi</taxon>
        <taxon>Fungi incertae sedis</taxon>
        <taxon>Cryptomycota</taxon>
        <taxon>Cryptomycota incertae sedis</taxon>
        <taxon>Paramicrosporidium</taxon>
    </lineage>
</organism>
<dbReference type="InterPro" id="IPR045886">
    <property type="entry name" value="ThiF/MoeB/HesA"/>
</dbReference>
<dbReference type="FunFam" id="1.10.10.2660:FF:000001">
    <property type="entry name" value="Ubiquitin-activating enzyme E1 1"/>
    <property type="match status" value="1"/>
</dbReference>
<dbReference type="Gene3D" id="3.50.50.80">
    <property type="entry name" value="Ubiquitin-activating enzyme E1, inactive adenylation domain, subdomain 1"/>
    <property type="match status" value="1"/>
</dbReference>
<comment type="subunit">
    <text evidence="4">Monomer.</text>
</comment>
<dbReference type="NCBIfam" id="TIGR01408">
    <property type="entry name" value="Ube1"/>
    <property type="match status" value="1"/>
</dbReference>
<dbReference type="FunFam" id="3.10.290.60:FF:000001">
    <property type="entry name" value="Ubiquitin-activating enzyme E1 2"/>
    <property type="match status" value="1"/>
</dbReference>
<gene>
    <name evidence="12" type="ORF">PSACC_02108</name>
</gene>
<keyword evidence="6" id="KW-0436">Ligase</keyword>
<name>A0A2H9TK24_9FUNG</name>
<dbReference type="FunFam" id="3.40.50.720:FF:000015">
    <property type="entry name" value="Ubiquitin-activating enzyme E1 1"/>
    <property type="match status" value="1"/>
</dbReference>
<evidence type="ECO:0000256" key="10">
    <source>
        <dbReference type="ARBA" id="ARBA00073786"/>
    </source>
</evidence>
<dbReference type="OrthoDB" id="10252231at2759"/>
<comment type="similarity">
    <text evidence="3">Belongs to the ubiquitin-activating E1 family.</text>
</comment>
<dbReference type="Gene3D" id="3.40.50.12550">
    <property type="entry name" value="Ubiquitin-activating enzyme E1, inactive adenylation domain, subdomain 2"/>
    <property type="match status" value="1"/>
</dbReference>
<dbReference type="GO" id="GO:0006974">
    <property type="term" value="P:DNA damage response"/>
    <property type="evidence" value="ECO:0007669"/>
    <property type="project" value="TreeGrafter"/>
</dbReference>
<evidence type="ECO:0000313" key="13">
    <source>
        <dbReference type="Proteomes" id="UP000240830"/>
    </source>
</evidence>
<dbReference type="InterPro" id="IPR000011">
    <property type="entry name" value="UBQ/SUMO-activ_enz_E1-like"/>
</dbReference>
<dbReference type="InterPro" id="IPR000594">
    <property type="entry name" value="ThiF_NAD_FAD-bd"/>
</dbReference>
<dbReference type="EMBL" id="MTSL01000143">
    <property type="protein sequence ID" value="PJF18086.1"/>
    <property type="molecule type" value="Genomic_DNA"/>
</dbReference>
<dbReference type="InterPro" id="IPR032420">
    <property type="entry name" value="E1_4HB"/>
</dbReference>
<dbReference type="Gene3D" id="2.40.30.180">
    <property type="entry name" value="Ubiquitin-activating enzyme E1, FCCH domain"/>
    <property type="match status" value="1"/>
</dbReference>
<dbReference type="Gene3D" id="3.40.50.720">
    <property type="entry name" value="NAD(P)-binding Rossmann-like Domain"/>
    <property type="match status" value="1"/>
</dbReference>
<dbReference type="UniPathway" id="UPA00143"/>
<sequence length="986" mass="109019">YVLGHEAMRKMIHSNVLIVGLKGLGVEIGNACVATNSTETFDLSAQFYLTQEDVGRRRDEASRAKLATLNEYVPVSVLDCHETVSGLDADTISRFQVIVLVDQPLAVQLAINEITHPRNIAFIAAETFGLFGGVFCDYGSGFVISDATGEPPVVGMVSGISCDSEGVVTCMEEARHGLEDGDFVTFREMKGMTELNGCLPRSVKVLGPFTFSIGDTSTFGSHQVGSGIFEQVKQPKIVNFLPLRESLSKPEFVVSDFAKMDRQEQILVATQALSVFRSKRGSLPRPQNADDATELISLAREVATSSCLDISIDEDLLRKISFGSQGYLAPMCAFLGGLVAQEALKACSAKFHPIVQHFYFDALECLSEDVQLTEKDCAPTGSRYDAQIAVFGKKYQDRLASLKGFIVGAGAIGCELLKVFALMGIGSGPEGYIEVTDMDTIEKSNLNRQFLFRPGDVTKAKSQTAADAVVGINPDMKGKFRARLDRVGVETEDIFNDDFFKNLDFVTNALDNMEARRYMDRRCVFYRKPLLESGTLGTKGNTQVVMPHLTESYSSSQDPPEKTIPFCTLHNFPNAIEHTIQWAMDQFHGLFRADPESCNQYLSQPEEFVTSLIQPGQGQKDRLERVLRCLVADRPLSFEQCVAWARLRFEEYFNNSIRQLLFNFPTDAVTSTGAPFWSGPKRAPTALVFDANNELHLNFIISAANLRAENFGLNGSTDVSVVRKALESVVVPDFTPRSGVKIQVNENEAAPSESTDSEAVQDLVHALPDTASLVGFRLRPIEFEKDDDTNFHVAFVAATANLRASNYEIANADRHRIKQIAGKIIPAIATTTAVVAGLVSLEMYKLAGGCKDLEKFKNGFVNLALPFCAFSEPIAAQSTKYGDKSWTLWDRFDVEGDMTLAELLDYFKTQHQIVISMLSYGSSMLFGFLRSKEILEQRMKMKISELVECVSKKPLPAHTDRMILEMLAEDLEGNDIDVPYILLKFR</sequence>
<keyword evidence="9" id="KW-0067">ATP-binding</keyword>
<dbReference type="InterPro" id="IPR042449">
    <property type="entry name" value="Ub-E1_IAD_1"/>
</dbReference>
<dbReference type="Gene3D" id="1.10.10.2660">
    <property type="entry name" value="Ubiquitin-activating enzyme E1, SCCH domain"/>
    <property type="match status" value="1"/>
</dbReference>
<dbReference type="InterPro" id="IPR019572">
    <property type="entry name" value="UBA_E1_SCCH"/>
</dbReference>
<keyword evidence="13" id="KW-1185">Reference proteome</keyword>
<dbReference type="Pfam" id="PF16191">
    <property type="entry name" value="E1_4HB"/>
    <property type="match status" value="1"/>
</dbReference>
<dbReference type="GO" id="GO:0005634">
    <property type="term" value="C:nucleus"/>
    <property type="evidence" value="ECO:0007669"/>
    <property type="project" value="TreeGrafter"/>
</dbReference>
<dbReference type="GO" id="GO:0004839">
    <property type="term" value="F:ubiquitin activating enzyme activity"/>
    <property type="evidence" value="ECO:0007669"/>
    <property type="project" value="UniProtKB-EC"/>
</dbReference>
<feature type="non-terminal residue" evidence="12">
    <location>
        <position position="1"/>
    </location>
</feature>